<dbReference type="EMBL" id="KQ965743">
    <property type="protein sequence ID" value="KXS18169.1"/>
    <property type="molecule type" value="Genomic_DNA"/>
</dbReference>
<reference evidence="2 3" key="1">
    <citation type="journal article" date="2015" name="Genome Biol. Evol.">
        <title>Phylogenomic analyses indicate that early fungi evolved digesting cell walls of algal ancestors of land plants.</title>
        <authorList>
            <person name="Chang Y."/>
            <person name="Wang S."/>
            <person name="Sekimoto S."/>
            <person name="Aerts A.L."/>
            <person name="Choi C."/>
            <person name="Clum A."/>
            <person name="LaButti K.M."/>
            <person name="Lindquist E.A."/>
            <person name="Yee Ngan C."/>
            <person name="Ohm R.A."/>
            <person name="Salamov A.A."/>
            <person name="Grigoriev I.V."/>
            <person name="Spatafora J.W."/>
            <person name="Berbee M.L."/>
        </authorList>
    </citation>
    <scope>NUCLEOTIDE SEQUENCE [LARGE SCALE GENOMIC DNA]</scope>
    <source>
        <strain evidence="2 3">JEL478</strain>
    </source>
</reference>
<sequence length="89" mass="9715">MHNCAIYGCSGAGCHAGSPPVIEPRVEELLEIAGRNLERHEKELEMPSKRKSQSALKRTTNAPRRTTGSSSRVGSTPLRTSTSVLHMEE</sequence>
<feature type="compositionally biased region" description="Polar residues" evidence="1">
    <location>
        <begin position="53"/>
        <end position="63"/>
    </location>
</feature>
<keyword evidence="3" id="KW-1185">Reference proteome</keyword>
<feature type="compositionally biased region" description="Polar residues" evidence="1">
    <location>
        <begin position="77"/>
        <end position="89"/>
    </location>
</feature>
<proteinExistence type="predicted"/>
<feature type="compositionally biased region" description="Low complexity" evidence="1">
    <location>
        <begin position="64"/>
        <end position="76"/>
    </location>
</feature>
<dbReference type="Proteomes" id="UP000070544">
    <property type="component" value="Unassembled WGS sequence"/>
</dbReference>
<accession>A0A139AN41</accession>
<gene>
    <name evidence="2" type="ORF">M427DRAFT_54001</name>
</gene>
<feature type="compositionally biased region" description="Basic and acidic residues" evidence="1">
    <location>
        <begin position="38"/>
        <end position="48"/>
    </location>
</feature>
<evidence type="ECO:0000256" key="1">
    <source>
        <dbReference type="SAM" id="MobiDB-lite"/>
    </source>
</evidence>
<name>A0A139AN41_GONPJ</name>
<dbReference type="AlphaFoldDB" id="A0A139AN41"/>
<protein>
    <submittedName>
        <fullName evidence="2">Uncharacterized protein</fullName>
    </submittedName>
</protein>
<feature type="region of interest" description="Disordered" evidence="1">
    <location>
        <begin position="38"/>
        <end position="89"/>
    </location>
</feature>
<evidence type="ECO:0000313" key="3">
    <source>
        <dbReference type="Proteomes" id="UP000070544"/>
    </source>
</evidence>
<evidence type="ECO:0000313" key="2">
    <source>
        <dbReference type="EMBL" id="KXS18169.1"/>
    </source>
</evidence>
<organism evidence="2 3">
    <name type="scientific">Gonapodya prolifera (strain JEL478)</name>
    <name type="common">Monoblepharis prolifera</name>
    <dbReference type="NCBI Taxonomy" id="1344416"/>
    <lineage>
        <taxon>Eukaryota</taxon>
        <taxon>Fungi</taxon>
        <taxon>Fungi incertae sedis</taxon>
        <taxon>Chytridiomycota</taxon>
        <taxon>Chytridiomycota incertae sedis</taxon>
        <taxon>Monoblepharidomycetes</taxon>
        <taxon>Monoblepharidales</taxon>
        <taxon>Gonapodyaceae</taxon>
        <taxon>Gonapodya</taxon>
    </lineage>
</organism>